<proteinExistence type="predicted"/>
<sequence>MGIISSTPTKNTVVPPQVEFGDITLPSTRLHYVKAGSGPPLVIVPATVSLIRQWLPLVQFMGQRFTTYFFELPGHGGSTPYPEKFESSRVPETVESFVDAMGHGTFNLMGFSFGGLLALRTLERLQSRISKVILLSPSLSQRALKWSISRQWIFRNSVRALKNTYVLKGTHYMMNMPQLEEPLTLALSKFSNVDRRILKSKNAIRLPLSTLDVFAYTVDELLQMDYQYENAPFNTPCYFGMSVNDDILNYEMTEEIVRRNFNNITIQKFTHPYHQPPEPPTFEWLVKEFGRFLDMII</sequence>
<evidence type="ECO:0000259" key="1">
    <source>
        <dbReference type="Pfam" id="PF00561"/>
    </source>
</evidence>
<dbReference type="PANTHER" id="PTHR43798">
    <property type="entry name" value="MONOACYLGLYCEROL LIPASE"/>
    <property type="match status" value="1"/>
</dbReference>
<dbReference type="GO" id="GO:0016787">
    <property type="term" value="F:hydrolase activity"/>
    <property type="evidence" value="ECO:0007669"/>
    <property type="project" value="UniProtKB-KW"/>
</dbReference>
<reference evidence="2 3" key="1">
    <citation type="submission" date="2020-08" db="EMBL/GenBank/DDBJ databases">
        <title>Bridging the membrane lipid divide: bacteria of the FCB group superphylum have the potential to synthesize archaeal ether lipids.</title>
        <authorList>
            <person name="Villanueva L."/>
            <person name="Von Meijenfeldt F.A.B."/>
            <person name="Westbye A.B."/>
            <person name="Yadav S."/>
            <person name="Hopmans E.C."/>
            <person name="Dutilh B.E."/>
            <person name="Sinninghe Damste J.S."/>
        </authorList>
    </citation>
    <scope>NUCLEOTIDE SEQUENCE [LARGE SCALE GENOMIC DNA]</scope>
    <source>
        <strain evidence="2">NIOZ-UU36</strain>
    </source>
</reference>
<dbReference type="InterPro" id="IPR050266">
    <property type="entry name" value="AB_hydrolase_sf"/>
</dbReference>
<name>A0A8J6NIV2_9CHLR</name>
<dbReference type="InterPro" id="IPR029058">
    <property type="entry name" value="AB_hydrolase_fold"/>
</dbReference>
<keyword evidence="2" id="KW-0378">Hydrolase</keyword>
<dbReference type="Proteomes" id="UP000614469">
    <property type="component" value="Unassembled WGS sequence"/>
</dbReference>
<dbReference type="Pfam" id="PF00561">
    <property type="entry name" value="Abhydrolase_1"/>
    <property type="match status" value="1"/>
</dbReference>
<evidence type="ECO:0000313" key="2">
    <source>
        <dbReference type="EMBL" id="MBC8333715.1"/>
    </source>
</evidence>
<evidence type="ECO:0000313" key="3">
    <source>
        <dbReference type="Proteomes" id="UP000614469"/>
    </source>
</evidence>
<protein>
    <submittedName>
        <fullName evidence="2">Alpha/beta hydrolase</fullName>
    </submittedName>
</protein>
<feature type="domain" description="AB hydrolase-1" evidence="1">
    <location>
        <begin position="39"/>
        <end position="163"/>
    </location>
</feature>
<dbReference type="SUPFAM" id="SSF53474">
    <property type="entry name" value="alpha/beta-Hydrolases"/>
    <property type="match status" value="1"/>
</dbReference>
<accession>A0A8J6NIV2</accession>
<dbReference type="Gene3D" id="3.40.50.1820">
    <property type="entry name" value="alpha/beta hydrolase"/>
    <property type="match status" value="1"/>
</dbReference>
<gene>
    <name evidence="2" type="ORF">H8E29_00465</name>
</gene>
<dbReference type="InterPro" id="IPR000073">
    <property type="entry name" value="AB_hydrolase_1"/>
</dbReference>
<comment type="caution">
    <text evidence="2">The sequence shown here is derived from an EMBL/GenBank/DDBJ whole genome shotgun (WGS) entry which is preliminary data.</text>
</comment>
<dbReference type="AlphaFoldDB" id="A0A8J6NIV2"/>
<organism evidence="2 3">
    <name type="scientific">Candidatus Desulfolinea nitratireducens</name>
    <dbReference type="NCBI Taxonomy" id="2841698"/>
    <lineage>
        <taxon>Bacteria</taxon>
        <taxon>Bacillati</taxon>
        <taxon>Chloroflexota</taxon>
        <taxon>Anaerolineae</taxon>
        <taxon>Anaerolineales</taxon>
        <taxon>Anaerolineales incertae sedis</taxon>
        <taxon>Candidatus Desulfolinea</taxon>
    </lineage>
</organism>
<dbReference type="EMBL" id="JACNJN010000021">
    <property type="protein sequence ID" value="MBC8333715.1"/>
    <property type="molecule type" value="Genomic_DNA"/>
</dbReference>